<dbReference type="AlphaFoldDB" id="A0A2Z2HV39"/>
<organism evidence="2 3">
    <name type="scientific">Natrarchaeobaculum aegyptiacum</name>
    <dbReference type="NCBI Taxonomy" id="745377"/>
    <lineage>
        <taxon>Archaea</taxon>
        <taxon>Methanobacteriati</taxon>
        <taxon>Methanobacteriota</taxon>
        <taxon>Stenosarchaea group</taxon>
        <taxon>Halobacteria</taxon>
        <taxon>Halobacteriales</taxon>
        <taxon>Natrialbaceae</taxon>
        <taxon>Natrarchaeobaculum</taxon>
    </lineage>
</organism>
<gene>
    <name evidence="2" type="ORF">B1756_15860</name>
</gene>
<sequence length="76" mass="8451">MYRHSPSFRVVSAVADADDEDLVDLEPPLSEVVDPTALDRLFEATATSDRSGEGRVTFRYRGHDVIVRSDGDVELE</sequence>
<dbReference type="RefSeq" id="WP_086889427.1">
    <property type="nucleotide sequence ID" value="NZ_CP019893.1"/>
</dbReference>
<feature type="domain" description="Halobacterial output" evidence="1">
    <location>
        <begin position="4"/>
        <end position="75"/>
    </location>
</feature>
<dbReference type="OrthoDB" id="181456at2157"/>
<accession>A0A2Z2HV39</accession>
<dbReference type="EMBL" id="CP019893">
    <property type="protein sequence ID" value="ARS91061.1"/>
    <property type="molecule type" value="Genomic_DNA"/>
</dbReference>
<proteinExistence type="predicted"/>
<keyword evidence="3" id="KW-1185">Reference proteome</keyword>
<evidence type="ECO:0000259" key="1">
    <source>
        <dbReference type="Pfam" id="PF18545"/>
    </source>
</evidence>
<protein>
    <recommendedName>
        <fullName evidence="1">Halobacterial output domain-containing protein</fullName>
    </recommendedName>
</protein>
<name>A0A2Z2HV39_9EURY</name>
<dbReference type="Pfam" id="PF18545">
    <property type="entry name" value="HalOD1"/>
    <property type="match status" value="1"/>
</dbReference>
<reference evidence="3" key="1">
    <citation type="submission" date="2017-02" db="EMBL/GenBank/DDBJ databases">
        <title>Natronthermophilus aegyptiacus gen. nov.,sp. nov., an aerobic, extremely halophilic alkalithermophilic archaeon isolated from the athalassohaline Wadi An Natrun, Egypt.</title>
        <authorList>
            <person name="Zhao B."/>
        </authorList>
    </citation>
    <scope>NUCLEOTIDE SEQUENCE [LARGE SCALE GENOMIC DNA]</scope>
    <source>
        <strain evidence="3">JW/NM-HA 15</strain>
    </source>
</reference>
<evidence type="ECO:0000313" key="2">
    <source>
        <dbReference type="EMBL" id="ARS91061.1"/>
    </source>
</evidence>
<evidence type="ECO:0000313" key="3">
    <source>
        <dbReference type="Proteomes" id="UP000250088"/>
    </source>
</evidence>
<dbReference type="KEGG" id="naj:B1756_15860"/>
<dbReference type="InterPro" id="IPR040624">
    <property type="entry name" value="HalOD1"/>
</dbReference>
<dbReference type="GeneID" id="32895579"/>
<dbReference type="Proteomes" id="UP000250088">
    <property type="component" value="Chromosome"/>
</dbReference>